<dbReference type="GO" id="GO:0005975">
    <property type="term" value="P:carbohydrate metabolic process"/>
    <property type="evidence" value="ECO:0007669"/>
    <property type="project" value="InterPro"/>
</dbReference>
<dbReference type="SUPFAM" id="SSF48208">
    <property type="entry name" value="Six-hairpin glycosidases"/>
    <property type="match status" value="1"/>
</dbReference>
<dbReference type="InterPro" id="IPR008928">
    <property type="entry name" value="6-hairpin_glycosidase_sf"/>
</dbReference>
<comment type="caution">
    <text evidence="3">The sequence shown here is derived from an EMBL/GenBank/DDBJ whole genome shotgun (WGS) entry which is preliminary data.</text>
</comment>
<dbReference type="InterPro" id="IPR012341">
    <property type="entry name" value="6hp_glycosidase-like_sf"/>
</dbReference>
<keyword evidence="1" id="KW-0378">Hydrolase</keyword>
<evidence type="ECO:0000313" key="3">
    <source>
        <dbReference type="EMBL" id="RPD42996.1"/>
    </source>
</evidence>
<dbReference type="InterPro" id="IPR052043">
    <property type="entry name" value="PolySaccharide_Degr_Enz"/>
</dbReference>
<evidence type="ECO:0000256" key="1">
    <source>
        <dbReference type="ARBA" id="ARBA00022801"/>
    </source>
</evidence>
<proteinExistence type="predicted"/>
<dbReference type="Pfam" id="PF07470">
    <property type="entry name" value="Glyco_hydro_88"/>
    <property type="match status" value="1"/>
</dbReference>
<evidence type="ECO:0008006" key="5">
    <source>
        <dbReference type="Google" id="ProtNLM"/>
    </source>
</evidence>
<dbReference type="Gene3D" id="1.50.10.10">
    <property type="match status" value="1"/>
</dbReference>
<gene>
    <name evidence="3" type="ORF">EG028_01520</name>
</gene>
<sequence length="612" mass="70230">MQIFSINLSTSSNKLASCRRPLYFNLVLGFFVILGIFSWNVRAYGQIDQSNNSSPIEVVRTIAEKAIKETRFEFRYTMPAKYKETEIVDFSNNFGKNAPGVAYAASSIISGDTQEVTFEISHNDHVKIWINGEVAYDQAADGTVEVVYNEKTYTLKNKFNSRLQKGTNEIFIQAETKGKGDWVFYLQSAGMKEPSASAKNIYFSLEKLAPDIKGSNWLILGRFPAIVQEIETQFKPGEFYKSADEILTWTVPKMEIFADVINNGEFYNWNYHVGGFMWAMQALSDETKQLKYARFSRQWMNFMIDNRPLIEHQVKKLHGVKSAFNTMIDRPMLDYTTAPALPFISRLVREGKFDEREEYTSFVSPIIAYAKKGQVRLQDGTFARKEPVELSVWVDDMFMGIPFLLFSAELSSDKSERERLYNDAASQVISFNKHLFDTGINLYRHTYSSTRPENRYPHWSRANGWGLWAAAEVLLRLPKHHPLYQKIMLIYRSHIDALVKLQNPETGFWRNVLDKTESKDETSGTAIFTMALARGVNNKWLKGAKYKTSAMKGWKALQTAIEKDGTVHGTVVGTNVSMDLKFYYNRPVMDNDTHGLFPLIFAGIEMERMLKK</sequence>
<dbReference type="EMBL" id="RMBX01000001">
    <property type="protein sequence ID" value="RPD42996.1"/>
    <property type="molecule type" value="Genomic_DNA"/>
</dbReference>
<dbReference type="OrthoDB" id="9807186at2"/>
<reference evidence="4" key="1">
    <citation type="submission" date="2018-11" db="EMBL/GenBank/DDBJ databases">
        <title>Chitinophaga lutea sp.nov., isolate from arsenic contaminated soil.</title>
        <authorList>
            <person name="Zong Y."/>
        </authorList>
    </citation>
    <scope>NUCLEOTIDE SEQUENCE [LARGE SCALE GENOMIC DNA]</scope>
    <source>
        <strain evidence="4">YLT18</strain>
    </source>
</reference>
<protein>
    <recommendedName>
        <fullName evidence="5">Glycoside hydrolase family 88 protein</fullName>
    </recommendedName>
</protein>
<dbReference type="PANTHER" id="PTHR33886">
    <property type="entry name" value="UNSATURATED RHAMNOGALACTURONAN HYDROLASE (EUROFUNG)"/>
    <property type="match status" value="1"/>
</dbReference>
<organism evidence="3 4">
    <name type="scientific">Chitinophaga barathri</name>
    <dbReference type="NCBI Taxonomy" id="1647451"/>
    <lineage>
        <taxon>Bacteria</taxon>
        <taxon>Pseudomonadati</taxon>
        <taxon>Bacteroidota</taxon>
        <taxon>Chitinophagia</taxon>
        <taxon>Chitinophagales</taxon>
        <taxon>Chitinophagaceae</taxon>
        <taxon>Chitinophaga</taxon>
    </lineage>
</organism>
<dbReference type="RefSeq" id="WP_120514268.1">
    <property type="nucleotide sequence ID" value="NZ_QXZY01000001.1"/>
</dbReference>
<dbReference type="Proteomes" id="UP000279089">
    <property type="component" value="Unassembled WGS sequence"/>
</dbReference>
<name>A0A3N4MLQ7_9BACT</name>
<dbReference type="AlphaFoldDB" id="A0A3N4MLQ7"/>
<evidence type="ECO:0000256" key="2">
    <source>
        <dbReference type="SAM" id="Phobius"/>
    </source>
</evidence>
<keyword evidence="2" id="KW-1133">Transmembrane helix</keyword>
<dbReference type="GO" id="GO:0016787">
    <property type="term" value="F:hydrolase activity"/>
    <property type="evidence" value="ECO:0007669"/>
    <property type="project" value="UniProtKB-KW"/>
</dbReference>
<keyword evidence="2" id="KW-0812">Transmembrane</keyword>
<dbReference type="PANTHER" id="PTHR33886:SF8">
    <property type="entry name" value="UNSATURATED RHAMNOGALACTURONAN HYDROLASE (EUROFUNG)"/>
    <property type="match status" value="1"/>
</dbReference>
<dbReference type="InterPro" id="IPR010905">
    <property type="entry name" value="Glyco_hydro_88"/>
</dbReference>
<feature type="transmembrane region" description="Helical" evidence="2">
    <location>
        <begin position="21"/>
        <end position="41"/>
    </location>
</feature>
<accession>A0A3N4MLQ7</accession>
<keyword evidence="4" id="KW-1185">Reference proteome</keyword>
<keyword evidence="2" id="KW-0472">Membrane</keyword>
<evidence type="ECO:0000313" key="4">
    <source>
        <dbReference type="Proteomes" id="UP000279089"/>
    </source>
</evidence>